<dbReference type="AlphaFoldDB" id="A0A833PDI1"/>
<sequence length="93" mass="10739">MQKFLLTVLIALSGCTTNNNKNAQFEVERLNYIAGCSESGGFDENTCKCSFDYLVKNFKTDFYKDPEVLDETNKKYSEFVVYSKRAYQLCTKK</sequence>
<proteinExistence type="predicted"/>
<evidence type="ECO:0008006" key="3">
    <source>
        <dbReference type="Google" id="ProtNLM"/>
    </source>
</evidence>
<gene>
    <name evidence="1" type="ORF">GAK29_03519</name>
</gene>
<comment type="caution">
    <text evidence="1">The sequence shown here is derived from an EMBL/GenBank/DDBJ whole genome shotgun (WGS) entry which is preliminary data.</text>
</comment>
<dbReference type="Proteomes" id="UP000490535">
    <property type="component" value="Unassembled WGS sequence"/>
</dbReference>
<organism evidence="1 2">
    <name type="scientific">Acinetobacter bereziniae</name>
    <name type="common">Acinetobacter genomosp. 10</name>
    <dbReference type="NCBI Taxonomy" id="106648"/>
    <lineage>
        <taxon>Bacteria</taxon>
        <taxon>Pseudomonadati</taxon>
        <taxon>Pseudomonadota</taxon>
        <taxon>Gammaproteobacteria</taxon>
        <taxon>Moraxellales</taxon>
        <taxon>Moraxellaceae</taxon>
        <taxon>Acinetobacter</taxon>
    </lineage>
</organism>
<dbReference type="PROSITE" id="PS51257">
    <property type="entry name" value="PROKAR_LIPOPROTEIN"/>
    <property type="match status" value="1"/>
</dbReference>
<accession>A0A833PDI1</accession>
<name>A0A833PDI1_ACIBZ</name>
<dbReference type="EMBL" id="WNDP01000114">
    <property type="protein sequence ID" value="KAF1020879.1"/>
    <property type="molecule type" value="Genomic_DNA"/>
</dbReference>
<protein>
    <recommendedName>
        <fullName evidence="3">Lipoprotein</fullName>
    </recommendedName>
</protein>
<evidence type="ECO:0000313" key="2">
    <source>
        <dbReference type="Proteomes" id="UP000490535"/>
    </source>
</evidence>
<evidence type="ECO:0000313" key="1">
    <source>
        <dbReference type="EMBL" id="KAF1020879.1"/>
    </source>
</evidence>
<reference evidence="2" key="1">
    <citation type="journal article" date="2020" name="MBio">
        <title>Horizontal gene transfer to a defensive symbiont with a reduced genome amongst a multipartite beetle microbiome.</title>
        <authorList>
            <person name="Waterworth S.C."/>
            <person name="Florez L.V."/>
            <person name="Rees E.R."/>
            <person name="Hertweck C."/>
            <person name="Kaltenpoth M."/>
            <person name="Kwan J.C."/>
        </authorList>
    </citation>
    <scope>NUCLEOTIDE SEQUENCE [LARGE SCALE GENOMIC DNA]</scope>
</reference>